<feature type="region of interest" description="Disordered" evidence="1">
    <location>
        <begin position="65"/>
        <end position="84"/>
    </location>
</feature>
<dbReference type="Proteomes" id="UP000302139">
    <property type="component" value="Unassembled WGS sequence"/>
</dbReference>
<protein>
    <submittedName>
        <fullName evidence="3">Uncharacterized protein</fullName>
    </submittedName>
</protein>
<comment type="caution">
    <text evidence="3">The sequence shown here is derived from an EMBL/GenBank/DDBJ whole genome shotgun (WGS) entry which is preliminary data.</text>
</comment>
<sequence>MADLGDGEGVGGGTDDGDARGDDEGEGGQGGAEFPAELHGEPFLRTAVLADFSVGRLCRWRREMVPDLYARPPEGGADERGVTS</sequence>
<evidence type="ECO:0000313" key="3">
    <source>
        <dbReference type="EMBL" id="GDY77347.1"/>
    </source>
</evidence>
<organism evidence="3 4">
    <name type="scientific">Streptomyces avermitilis</name>
    <dbReference type="NCBI Taxonomy" id="33903"/>
    <lineage>
        <taxon>Bacteria</taxon>
        <taxon>Bacillati</taxon>
        <taxon>Actinomycetota</taxon>
        <taxon>Actinomycetes</taxon>
        <taxon>Kitasatosporales</taxon>
        <taxon>Streptomycetaceae</taxon>
        <taxon>Streptomyces</taxon>
    </lineage>
</organism>
<evidence type="ECO:0000313" key="2">
    <source>
        <dbReference type="EMBL" id="GDY62540.1"/>
    </source>
</evidence>
<evidence type="ECO:0000313" key="5">
    <source>
        <dbReference type="Proteomes" id="UP000302139"/>
    </source>
</evidence>
<accession>A0A4D4N287</accession>
<dbReference type="Proteomes" id="UP000299211">
    <property type="component" value="Unassembled WGS sequence"/>
</dbReference>
<dbReference type="EMBL" id="BJHY01000001">
    <property type="protein sequence ID" value="GDY77347.1"/>
    <property type="molecule type" value="Genomic_DNA"/>
</dbReference>
<reference evidence="2 5" key="2">
    <citation type="submission" date="2019-04" db="EMBL/GenBank/DDBJ databases">
        <title>Draft genome sequences of Streptomyces avermitilis NBRC 14893.</title>
        <authorList>
            <person name="Komaki H."/>
            <person name="Tamura T."/>
            <person name="Hosoyama A."/>
        </authorList>
    </citation>
    <scope>NUCLEOTIDE SEQUENCE [LARGE SCALE GENOMIC DNA]</scope>
    <source>
        <strain evidence="2 5">NBRC 14893</strain>
    </source>
</reference>
<gene>
    <name evidence="2" type="ORF">SAV14893_019330</name>
    <name evidence="3" type="ORF">SAV31267_068320</name>
</gene>
<dbReference type="AlphaFoldDB" id="A0A4D4N287"/>
<evidence type="ECO:0000313" key="4">
    <source>
        <dbReference type="Proteomes" id="UP000299211"/>
    </source>
</evidence>
<evidence type="ECO:0000256" key="1">
    <source>
        <dbReference type="SAM" id="MobiDB-lite"/>
    </source>
</evidence>
<proteinExistence type="predicted"/>
<feature type="region of interest" description="Disordered" evidence="1">
    <location>
        <begin position="1"/>
        <end position="40"/>
    </location>
</feature>
<dbReference type="EMBL" id="BJHX01000001">
    <property type="protein sequence ID" value="GDY62540.1"/>
    <property type="molecule type" value="Genomic_DNA"/>
</dbReference>
<reference evidence="3 4" key="1">
    <citation type="submission" date="2019-04" db="EMBL/GenBank/DDBJ databases">
        <title>Draft genome sequences of Streptomyces avermitilis ATCC 31267.</title>
        <authorList>
            <person name="Komaki H."/>
            <person name="Tamura T."/>
            <person name="Hosoyama A."/>
        </authorList>
    </citation>
    <scope>NUCLEOTIDE SEQUENCE [LARGE SCALE GENOMIC DNA]</scope>
    <source>
        <strain evidence="3 4">ATCC 31267</strain>
    </source>
</reference>
<name>A0A4D4N287_STRAX</name>